<dbReference type="InterPro" id="IPR021858">
    <property type="entry name" value="Fun_TF"/>
</dbReference>
<sequence length="218" mass="24974">MSSISSQKYKLLTSFAEKIIHLSNKRGNLPQNSSAWDLNKPRQPDMEVPTAFGIHDGLLSLMERVYFLHILARATGSLDSQSIPQALSIWHDLEHLNPPETLDSPNYLSLHASCVSAFFVWLYLVVHPEDMEDEKVQNTVYTGLVNAENISDVEVFPFLLIPAFCLGIASIRQEDRDIVKGIFDKAERLGISRRFRETVTECWKRWDRGVKRSWDWGV</sequence>
<dbReference type="Proteomes" id="UP000190744">
    <property type="component" value="Unassembled WGS sequence"/>
</dbReference>
<dbReference type="EMBL" id="LJBN01000182">
    <property type="protein sequence ID" value="OOQ84362.1"/>
    <property type="molecule type" value="Genomic_DNA"/>
</dbReference>
<proteinExistence type="predicted"/>
<evidence type="ECO:0000313" key="1">
    <source>
        <dbReference type="EMBL" id="OOQ84362.1"/>
    </source>
</evidence>
<organism evidence="1 2">
    <name type="scientific">Penicillium brasilianum</name>
    <dbReference type="NCBI Taxonomy" id="104259"/>
    <lineage>
        <taxon>Eukaryota</taxon>
        <taxon>Fungi</taxon>
        <taxon>Dikarya</taxon>
        <taxon>Ascomycota</taxon>
        <taxon>Pezizomycotina</taxon>
        <taxon>Eurotiomycetes</taxon>
        <taxon>Eurotiomycetidae</taxon>
        <taxon>Eurotiales</taxon>
        <taxon>Aspergillaceae</taxon>
        <taxon>Penicillium</taxon>
    </lineage>
</organism>
<gene>
    <name evidence="1" type="ORF">PEBR_30627</name>
</gene>
<accession>A0A1S9RFQ0</accession>
<comment type="caution">
    <text evidence="1">The sequence shown here is derived from an EMBL/GenBank/DDBJ whole genome shotgun (WGS) entry which is preliminary data.</text>
</comment>
<protein>
    <submittedName>
        <fullName evidence="1">Uncharacterized protein</fullName>
    </submittedName>
</protein>
<name>A0A1S9RFQ0_PENBI</name>
<evidence type="ECO:0000313" key="2">
    <source>
        <dbReference type="Proteomes" id="UP000190744"/>
    </source>
</evidence>
<reference evidence="2" key="1">
    <citation type="submission" date="2015-09" db="EMBL/GenBank/DDBJ databases">
        <authorList>
            <person name="Fill T.P."/>
            <person name="Baretta J.F."/>
            <person name="de Almeida L.G."/>
            <person name="Rocha M."/>
            <person name="de Souza D.H."/>
            <person name="Malavazi I."/>
            <person name="Cerdeira L.T."/>
            <person name="Hong H."/>
            <person name="Samborskyy M."/>
            <person name="de Vasconcelos A.T."/>
            <person name="Leadlay P."/>
            <person name="Rodrigues-Filho E."/>
        </authorList>
    </citation>
    <scope>NUCLEOTIDE SEQUENCE [LARGE SCALE GENOMIC DNA]</scope>
    <source>
        <strain evidence="2">LaBioMMi 136</strain>
    </source>
</reference>
<dbReference type="Pfam" id="PF11951">
    <property type="entry name" value="Fungal_trans_2"/>
    <property type="match status" value="1"/>
</dbReference>
<dbReference type="AlphaFoldDB" id="A0A1S9RFQ0"/>